<evidence type="ECO:0000313" key="3">
    <source>
        <dbReference type="EMBL" id="RNA70633.1"/>
    </source>
</evidence>
<dbReference type="InterPro" id="IPR020084">
    <property type="entry name" value="NUDIX_hydrolase_CS"/>
</dbReference>
<dbReference type="Pfam" id="PF00293">
    <property type="entry name" value="NUDIX"/>
    <property type="match status" value="1"/>
</dbReference>
<proteinExistence type="predicted"/>
<dbReference type="OrthoDB" id="9786032at2"/>
<organism evidence="3 4">
    <name type="scientific">Alteribacter keqinensis</name>
    <dbReference type="NCBI Taxonomy" id="2483800"/>
    <lineage>
        <taxon>Bacteria</taxon>
        <taxon>Bacillati</taxon>
        <taxon>Bacillota</taxon>
        <taxon>Bacilli</taxon>
        <taxon>Bacillales</taxon>
        <taxon>Bacillaceae</taxon>
        <taxon>Alteribacter</taxon>
    </lineage>
</organism>
<accession>A0A3M7TYV3</accession>
<dbReference type="InterPro" id="IPR000086">
    <property type="entry name" value="NUDIX_hydrolase_dom"/>
</dbReference>
<dbReference type="EMBL" id="RHIB01000001">
    <property type="protein sequence ID" value="RNA70633.1"/>
    <property type="molecule type" value="Genomic_DNA"/>
</dbReference>
<keyword evidence="4" id="KW-1185">Reference proteome</keyword>
<dbReference type="Gene3D" id="3.90.79.10">
    <property type="entry name" value="Nucleoside Triphosphate Pyrophosphohydrolase"/>
    <property type="match status" value="1"/>
</dbReference>
<evidence type="ECO:0000256" key="1">
    <source>
        <dbReference type="ARBA" id="ARBA00022801"/>
    </source>
</evidence>
<dbReference type="InterPro" id="IPR015797">
    <property type="entry name" value="NUDIX_hydrolase-like_dom_sf"/>
</dbReference>
<dbReference type="Proteomes" id="UP000278746">
    <property type="component" value="Unassembled WGS sequence"/>
</dbReference>
<dbReference type="PROSITE" id="PS51462">
    <property type="entry name" value="NUDIX"/>
    <property type="match status" value="1"/>
</dbReference>
<dbReference type="SUPFAM" id="SSF55811">
    <property type="entry name" value="Nudix"/>
    <property type="match status" value="1"/>
</dbReference>
<comment type="caution">
    <text evidence="3">The sequence shown here is derived from an EMBL/GenBank/DDBJ whole genome shotgun (WGS) entry which is preliminary data.</text>
</comment>
<sequence length="156" mass="17832">MQRGNLFEANSYHLVVHVCIFNERGEMLIQQRQADKSGWPGMWDVSVGGSALAGETSQEAAERETKEELGYTLSLKNHRPCLTVNFEAGFDDYFLLEKNIQIDSLPMPTEEVNQVKWASKHEVLSMIDEGVFIPYHKNLLKLFYDMRGLIGAHTKR</sequence>
<dbReference type="GO" id="GO:0016787">
    <property type="term" value="F:hydrolase activity"/>
    <property type="evidence" value="ECO:0007669"/>
    <property type="project" value="UniProtKB-KW"/>
</dbReference>
<reference evidence="3 4" key="1">
    <citation type="submission" date="2018-10" db="EMBL/GenBank/DDBJ databases">
        <title>Bacillus Keqinensis sp. nov., a moderately halophilic bacterium isolated from a saline-alkaline lake.</title>
        <authorList>
            <person name="Wang H."/>
        </authorList>
    </citation>
    <scope>NUCLEOTIDE SEQUENCE [LARGE SCALE GENOMIC DNA]</scope>
    <source>
        <strain evidence="3 4">KQ-3</strain>
    </source>
</reference>
<evidence type="ECO:0000313" key="4">
    <source>
        <dbReference type="Proteomes" id="UP000278746"/>
    </source>
</evidence>
<evidence type="ECO:0000259" key="2">
    <source>
        <dbReference type="PROSITE" id="PS51462"/>
    </source>
</evidence>
<protein>
    <submittedName>
        <fullName evidence="3">NUDIX domain-containing protein</fullName>
    </submittedName>
</protein>
<dbReference type="PANTHER" id="PTHR10885">
    <property type="entry name" value="ISOPENTENYL-DIPHOSPHATE DELTA-ISOMERASE"/>
    <property type="match status" value="1"/>
</dbReference>
<dbReference type="CDD" id="cd04693">
    <property type="entry name" value="NUDIX_Hydrolase"/>
    <property type="match status" value="1"/>
</dbReference>
<keyword evidence="1" id="KW-0378">Hydrolase</keyword>
<name>A0A3M7TYV3_9BACI</name>
<dbReference type="AlphaFoldDB" id="A0A3M7TYV3"/>
<gene>
    <name evidence="3" type="ORF">EBO34_08255</name>
</gene>
<dbReference type="PANTHER" id="PTHR10885:SF0">
    <property type="entry name" value="ISOPENTENYL-DIPHOSPHATE DELTA-ISOMERASE"/>
    <property type="match status" value="1"/>
</dbReference>
<feature type="domain" description="Nudix hydrolase" evidence="2">
    <location>
        <begin position="11"/>
        <end position="140"/>
    </location>
</feature>
<dbReference type="PROSITE" id="PS00893">
    <property type="entry name" value="NUDIX_BOX"/>
    <property type="match status" value="1"/>
</dbReference>